<evidence type="ECO:0000313" key="1">
    <source>
        <dbReference type="EMBL" id="CAI9957979.1"/>
    </source>
</evidence>
<sequence length="234" mass="27456">MNNCLDRKQHNKYNDDYKKSWENTLGTKQTQFKSQQKFYKQHIPATTSIETTTNSTTKGNCEYRYDVKSQCKYYSFMYVKIQQDRPTSASKTKVETSRLEVISKETSTKRPEEQICSCPTCQSVLLLILFLLRFRFLQSELLHICAYLENLYPISAQRKVCMFTFIFFRNMQLSLCGVHFLPTIIDIILASYPWQCLTFALVFSSYHVTSTSRQILSPRQFIAISGFIPSQRRQ</sequence>
<reference evidence="1" key="1">
    <citation type="submission" date="2023-06" db="EMBL/GenBank/DDBJ databases">
        <authorList>
            <person name="Kurt Z."/>
        </authorList>
    </citation>
    <scope>NUCLEOTIDE SEQUENCE</scope>
</reference>
<dbReference type="AlphaFoldDB" id="A0AA86QRN1"/>
<dbReference type="Proteomes" id="UP001642409">
    <property type="component" value="Unassembled WGS sequence"/>
</dbReference>
<dbReference type="EMBL" id="CAXDID020000369">
    <property type="protein sequence ID" value="CAL6082998.1"/>
    <property type="molecule type" value="Genomic_DNA"/>
</dbReference>
<proteinExistence type="predicted"/>
<evidence type="ECO:0000313" key="3">
    <source>
        <dbReference type="Proteomes" id="UP001642409"/>
    </source>
</evidence>
<name>A0AA86QRN1_9EUKA</name>
<dbReference type="EMBL" id="CATOUU010000899">
    <property type="protein sequence ID" value="CAI9957979.1"/>
    <property type="molecule type" value="Genomic_DNA"/>
</dbReference>
<organism evidence="1">
    <name type="scientific">Hexamita inflata</name>
    <dbReference type="NCBI Taxonomy" id="28002"/>
    <lineage>
        <taxon>Eukaryota</taxon>
        <taxon>Metamonada</taxon>
        <taxon>Diplomonadida</taxon>
        <taxon>Hexamitidae</taxon>
        <taxon>Hexamitinae</taxon>
        <taxon>Hexamita</taxon>
    </lineage>
</organism>
<comment type="caution">
    <text evidence="1">The sequence shown here is derived from an EMBL/GenBank/DDBJ whole genome shotgun (WGS) entry which is preliminary data.</text>
</comment>
<gene>
    <name evidence="1" type="ORF">HINF_LOCUS45624</name>
    <name evidence="2" type="ORF">HINF_LOCUS61512</name>
</gene>
<evidence type="ECO:0000313" key="2">
    <source>
        <dbReference type="EMBL" id="CAL6082998.1"/>
    </source>
</evidence>
<protein>
    <submittedName>
        <fullName evidence="2">Hypothetical_protein</fullName>
    </submittedName>
</protein>
<accession>A0AA86QRN1</accession>
<reference evidence="2 3" key="2">
    <citation type="submission" date="2024-07" db="EMBL/GenBank/DDBJ databases">
        <authorList>
            <person name="Akdeniz Z."/>
        </authorList>
    </citation>
    <scope>NUCLEOTIDE SEQUENCE [LARGE SCALE GENOMIC DNA]</scope>
</reference>
<keyword evidence="3" id="KW-1185">Reference proteome</keyword>